<organism evidence="3 4">
    <name type="scientific">Flavobacterium soyangense</name>
    <dbReference type="NCBI Taxonomy" id="2023265"/>
    <lineage>
        <taxon>Bacteria</taxon>
        <taxon>Pseudomonadati</taxon>
        <taxon>Bacteroidota</taxon>
        <taxon>Flavobacteriia</taxon>
        <taxon>Flavobacteriales</taxon>
        <taxon>Flavobacteriaceae</taxon>
        <taxon>Flavobacterium</taxon>
    </lineage>
</organism>
<dbReference type="AlphaFoldDB" id="A0A930U9I9"/>
<comment type="caution">
    <text evidence="3">The sequence shown here is derived from an EMBL/GenBank/DDBJ whole genome shotgun (WGS) entry which is preliminary data.</text>
</comment>
<dbReference type="Gene3D" id="3.40.710.10">
    <property type="entry name" value="DD-peptidase/beta-lactamase superfamily"/>
    <property type="match status" value="1"/>
</dbReference>
<reference evidence="3" key="1">
    <citation type="submission" date="2020-11" db="EMBL/GenBank/DDBJ databases">
        <title>Genome of Flavobacterium soyangense.</title>
        <authorList>
            <person name="Liu Q."/>
            <person name="Xin Y.-H."/>
        </authorList>
    </citation>
    <scope>NUCLEOTIDE SEQUENCE</scope>
    <source>
        <strain evidence="3">CGMCC 1.13493</strain>
    </source>
</reference>
<dbReference type="InterPro" id="IPR050491">
    <property type="entry name" value="AmpC-like"/>
</dbReference>
<dbReference type="InterPro" id="IPR001466">
    <property type="entry name" value="Beta-lactam-related"/>
</dbReference>
<feature type="domain" description="Beta-lactamase-related" evidence="2">
    <location>
        <begin position="30"/>
        <end position="347"/>
    </location>
</feature>
<dbReference type="PANTHER" id="PTHR46825">
    <property type="entry name" value="D-ALANYL-D-ALANINE-CARBOXYPEPTIDASE/ENDOPEPTIDASE AMPH"/>
    <property type="match status" value="1"/>
</dbReference>
<evidence type="ECO:0000259" key="2">
    <source>
        <dbReference type="Pfam" id="PF00144"/>
    </source>
</evidence>
<feature type="chain" id="PRO_5037150507" evidence="1">
    <location>
        <begin position="20"/>
        <end position="368"/>
    </location>
</feature>
<dbReference type="SUPFAM" id="SSF56601">
    <property type="entry name" value="beta-lactamase/transpeptidase-like"/>
    <property type="match status" value="1"/>
</dbReference>
<keyword evidence="1" id="KW-0732">Signal</keyword>
<accession>A0A930U9I9</accession>
<dbReference type="Pfam" id="PF00144">
    <property type="entry name" value="Beta-lactamase"/>
    <property type="match status" value="1"/>
</dbReference>
<dbReference type="EMBL" id="JADHEC010000008">
    <property type="protein sequence ID" value="MBF2707992.1"/>
    <property type="molecule type" value="Genomic_DNA"/>
</dbReference>
<keyword evidence="4" id="KW-1185">Reference proteome</keyword>
<feature type="signal peptide" evidence="1">
    <location>
        <begin position="1"/>
        <end position="19"/>
    </location>
</feature>
<dbReference type="RefSeq" id="WP_194311258.1">
    <property type="nucleotide sequence ID" value="NZ_JADHEC010000008.1"/>
</dbReference>
<protein>
    <submittedName>
        <fullName evidence="3">Beta-lactamase family protein</fullName>
    </submittedName>
</protein>
<name>A0A930U9I9_9FLAO</name>
<evidence type="ECO:0000313" key="4">
    <source>
        <dbReference type="Proteomes" id="UP000646211"/>
    </source>
</evidence>
<gene>
    <name evidence="3" type="ORF">IR213_05215</name>
</gene>
<dbReference type="InterPro" id="IPR012338">
    <property type="entry name" value="Beta-lactam/transpept-like"/>
</dbReference>
<sequence length="368" mass="42173">MKKYILLNILIFLTSISFGQSKDQSKIFIDSIANQLIKKSEIKSLSIGIVKNNKTQVYYYGDTGNGNKPNNSNYYEIASLTKTFTGLLLAQAVNDKKLTIDDDVRKYLKGNYKNLEYNGKPITFRSILTHKSGLPYTFPNKPEIFINPDYDKLPFILDSLERNFTKDKFFQELAKVKLDTLPGTKFQYSNVGPNLTAYILEDVYKMDYQKLLEKYIFKSAKMKSTKLTLAENENKYLVQGYSTKRIKMPFNGPSIRAAGALKSTLPDMLNYIIFQLNEKNEAVKLSHSPIWKEQNGTYMKGYFWQMDSENGNDKIFQNGGSFGTSSWLEFYPKEKIGLIIITNVSGQDVHDKLSALTTNIYNKIKDNN</sequence>
<dbReference type="PANTHER" id="PTHR46825:SF9">
    <property type="entry name" value="BETA-LACTAMASE-RELATED DOMAIN-CONTAINING PROTEIN"/>
    <property type="match status" value="1"/>
</dbReference>
<evidence type="ECO:0000313" key="3">
    <source>
        <dbReference type="EMBL" id="MBF2707992.1"/>
    </source>
</evidence>
<evidence type="ECO:0000256" key="1">
    <source>
        <dbReference type="SAM" id="SignalP"/>
    </source>
</evidence>
<proteinExistence type="predicted"/>
<dbReference type="Proteomes" id="UP000646211">
    <property type="component" value="Unassembled WGS sequence"/>
</dbReference>